<dbReference type="Gene3D" id="3.20.80.10">
    <property type="entry name" value="Regulatory factor, effector binding domain"/>
    <property type="match status" value="1"/>
</dbReference>
<dbReference type="InterPro" id="IPR029442">
    <property type="entry name" value="GyrI-like"/>
</dbReference>
<evidence type="ECO:0000313" key="2">
    <source>
        <dbReference type="EMBL" id="MBD5782441.1"/>
    </source>
</evidence>
<accession>A0A927FDL4</accession>
<dbReference type="AlphaFoldDB" id="A0A927FDL4"/>
<dbReference type="PIRSF" id="PIRSF031644">
    <property type="entry name" value="UCP031644"/>
    <property type="match status" value="1"/>
</dbReference>
<evidence type="ECO:0000313" key="3">
    <source>
        <dbReference type="Proteomes" id="UP000622317"/>
    </source>
</evidence>
<dbReference type="RefSeq" id="WP_191619522.1">
    <property type="nucleotide sequence ID" value="NZ_JACYFG010000061.1"/>
</dbReference>
<feature type="domain" description="GyrI-like small molecule binding" evidence="1">
    <location>
        <begin position="20"/>
        <end position="196"/>
    </location>
</feature>
<dbReference type="EMBL" id="JACYFG010000061">
    <property type="protein sequence ID" value="MBD5782441.1"/>
    <property type="molecule type" value="Genomic_DNA"/>
</dbReference>
<dbReference type="InterPro" id="IPR008319">
    <property type="entry name" value="GyrI-like_CCH_Lin2189-like"/>
</dbReference>
<name>A0A927FDL4_9BACT</name>
<dbReference type="InterPro" id="IPR011256">
    <property type="entry name" value="Reg_factor_effector_dom_sf"/>
</dbReference>
<reference evidence="2" key="1">
    <citation type="submission" date="2020-09" db="EMBL/GenBank/DDBJ databases">
        <title>Pelagicoccus enzymogenes sp. nov. with an EPS production, isolated from marine sediment.</title>
        <authorList>
            <person name="Feng X."/>
        </authorList>
    </citation>
    <scope>NUCLEOTIDE SEQUENCE</scope>
    <source>
        <strain evidence="2">NFK12</strain>
    </source>
</reference>
<comment type="caution">
    <text evidence="2">The sequence shown here is derived from an EMBL/GenBank/DDBJ whole genome shotgun (WGS) entry which is preliminary data.</text>
</comment>
<organism evidence="2 3">
    <name type="scientific">Pelagicoccus enzymogenes</name>
    <dbReference type="NCBI Taxonomy" id="2773457"/>
    <lineage>
        <taxon>Bacteria</taxon>
        <taxon>Pseudomonadati</taxon>
        <taxon>Verrucomicrobiota</taxon>
        <taxon>Opitutia</taxon>
        <taxon>Puniceicoccales</taxon>
        <taxon>Pelagicoccaceae</taxon>
        <taxon>Pelagicoccus</taxon>
    </lineage>
</organism>
<sequence length="203" mass="23457">MSKIDFKKEYKDLYRPSAREVSVVVVPAMNFLMIDGMGDPGSSKEFEAAMEALYPMAYSLKFMSKLGPTAQDYVVPPLEGLWWADDMNAFAEGRRDEWKWTLMIMQPGFVSKAMYEEALVSVRKKKDPALLDRVRFEPYEEGESVQLLHIGPFEEEGPSVARLHDKIDELGKKRFHKHHEIYLSDPRRAAPEKLKTVLRQAMR</sequence>
<dbReference type="Pfam" id="PF06445">
    <property type="entry name" value="GyrI-like"/>
    <property type="match status" value="1"/>
</dbReference>
<keyword evidence="3" id="KW-1185">Reference proteome</keyword>
<evidence type="ECO:0000259" key="1">
    <source>
        <dbReference type="Pfam" id="PF06445"/>
    </source>
</evidence>
<protein>
    <submittedName>
        <fullName evidence="2">GyrI-like domain-containing protein</fullName>
    </submittedName>
</protein>
<dbReference type="Proteomes" id="UP000622317">
    <property type="component" value="Unassembled WGS sequence"/>
</dbReference>
<proteinExistence type="predicted"/>
<gene>
    <name evidence="2" type="ORF">IEN85_23275</name>
</gene>